<keyword evidence="4" id="KW-0686">Riboflavin biosynthesis</keyword>
<comment type="pathway">
    <text evidence="1">Cofactor biosynthesis; riboflavin biosynthesis; riboflavin from 2-hydroxy-3-oxobutyl phosphate and 5-amino-6-(D-ribitylamino)uracil: step 1/2.</text>
</comment>
<comment type="catalytic activity">
    <reaction evidence="6">
        <text>(2S)-2-hydroxy-3-oxobutyl phosphate + 5-amino-6-(D-ribitylamino)uracil = 6,7-dimethyl-8-(1-D-ribityl)lumazine + phosphate + 2 H2O + H(+)</text>
        <dbReference type="Rhea" id="RHEA:26152"/>
        <dbReference type="ChEBI" id="CHEBI:15377"/>
        <dbReference type="ChEBI" id="CHEBI:15378"/>
        <dbReference type="ChEBI" id="CHEBI:15934"/>
        <dbReference type="ChEBI" id="CHEBI:43474"/>
        <dbReference type="ChEBI" id="CHEBI:58201"/>
        <dbReference type="ChEBI" id="CHEBI:58830"/>
        <dbReference type="EC" id="2.5.1.78"/>
    </reaction>
</comment>
<dbReference type="Pfam" id="PF00885">
    <property type="entry name" value="DMRL_synthase"/>
    <property type="match status" value="1"/>
</dbReference>
<name>A0A9N8W317_9GLOM</name>
<dbReference type="PANTHER" id="PTHR21058:SF0">
    <property type="entry name" value="6,7-DIMETHYL-8-RIBITYLLUMAZINE SYNTHASE"/>
    <property type="match status" value="1"/>
</dbReference>
<dbReference type="NCBIfam" id="TIGR00114">
    <property type="entry name" value="lumazine-synth"/>
    <property type="match status" value="1"/>
</dbReference>
<evidence type="ECO:0000313" key="7">
    <source>
        <dbReference type="EMBL" id="CAG8475368.1"/>
    </source>
</evidence>
<dbReference type="InterPro" id="IPR036467">
    <property type="entry name" value="LS/RS_sf"/>
</dbReference>
<keyword evidence="5" id="KW-0808">Transferase</keyword>
<dbReference type="PANTHER" id="PTHR21058">
    <property type="entry name" value="6,7-DIMETHYL-8-RIBITYLLUMAZINE SYNTHASE DMRL SYNTHASE LUMAZINE SYNTHASE"/>
    <property type="match status" value="1"/>
</dbReference>
<dbReference type="SUPFAM" id="SSF52121">
    <property type="entry name" value="Lumazine synthase"/>
    <property type="match status" value="1"/>
</dbReference>
<dbReference type="OrthoDB" id="2965at2759"/>
<comment type="similarity">
    <text evidence="2">Belongs to the DMRL synthase family.</text>
</comment>
<dbReference type="InterPro" id="IPR034964">
    <property type="entry name" value="LS"/>
</dbReference>
<dbReference type="Gene3D" id="3.40.50.960">
    <property type="entry name" value="Lumazine/riboflavin synthase"/>
    <property type="match status" value="1"/>
</dbReference>
<dbReference type="GO" id="GO:0009349">
    <property type="term" value="C:riboflavin synthase complex"/>
    <property type="evidence" value="ECO:0007669"/>
    <property type="project" value="InterPro"/>
</dbReference>
<comment type="caution">
    <text evidence="7">The sequence shown here is derived from an EMBL/GenBank/DDBJ whole genome shotgun (WGS) entry which is preliminary data.</text>
</comment>
<evidence type="ECO:0000256" key="4">
    <source>
        <dbReference type="ARBA" id="ARBA00022619"/>
    </source>
</evidence>
<accession>A0A9N8W317</accession>
<evidence type="ECO:0000256" key="1">
    <source>
        <dbReference type="ARBA" id="ARBA00004917"/>
    </source>
</evidence>
<dbReference type="Proteomes" id="UP000789739">
    <property type="component" value="Unassembled WGS sequence"/>
</dbReference>
<dbReference type="GO" id="GO:0000906">
    <property type="term" value="F:6,7-dimethyl-8-ribityllumazine synthase activity"/>
    <property type="evidence" value="ECO:0007669"/>
    <property type="project" value="UniProtKB-EC"/>
</dbReference>
<organism evidence="7 8">
    <name type="scientific">Paraglomus brasilianum</name>
    <dbReference type="NCBI Taxonomy" id="144538"/>
    <lineage>
        <taxon>Eukaryota</taxon>
        <taxon>Fungi</taxon>
        <taxon>Fungi incertae sedis</taxon>
        <taxon>Mucoromycota</taxon>
        <taxon>Glomeromycotina</taxon>
        <taxon>Glomeromycetes</taxon>
        <taxon>Paraglomerales</taxon>
        <taxon>Paraglomeraceae</taxon>
        <taxon>Paraglomus</taxon>
    </lineage>
</organism>
<dbReference type="InterPro" id="IPR002180">
    <property type="entry name" value="LS/RS"/>
</dbReference>
<evidence type="ECO:0000313" key="8">
    <source>
        <dbReference type="Proteomes" id="UP000789739"/>
    </source>
</evidence>
<reference evidence="7" key="1">
    <citation type="submission" date="2021-06" db="EMBL/GenBank/DDBJ databases">
        <authorList>
            <person name="Kallberg Y."/>
            <person name="Tangrot J."/>
            <person name="Rosling A."/>
        </authorList>
    </citation>
    <scope>NUCLEOTIDE SEQUENCE</scope>
    <source>
        <strain evidence="7">BR232B</strain>
    </source>
</reference>
<dbReference type="CDD" id="cd09209">
    <property type="entry name" value="Lumazine_synthase-I"/>
    <property type="match status" value="1"/>
</dbReference>
<evidence type="ECO:0000256" key="5">
    <source>
        <dbReference type="ARBA" id="ARBA00022679"/>
    </source>
</evidence>
<evidence type="ECO:0000256" key="3">
    <source>
        <dbReference type="ARBA" id="ARBA00012664"/>
    </source>
</evidence>
<proteinExistence type="inferred from homology"/>
<dbReference type="EC" id="2.5.1.78" evidence="3"/>
<evidence type="ECO:0000256" key="6">
    <source>
        <dbReference type="ARBA" id="ARBA00048785"/>
    </source>
</evidence>
<gene>
    <name evidence="7" type="ORF">PBRASI_LOCUS1295</name>
</gene>
<dbReference type="GO" id="GO:0005758">
    <property type="term" value="C:mitochondrial intermembrane space"/>
    <property type="evidence" value="ECO:0007669"/>
    <property type="project" value="TreeGrafter"/>
</dbReference>
<dbReference type="GO" id="GO:0009231">
    <property type="term" value="P:riboflavin biosynthetic process"/>
    <property type="evidence" value="ECO:0007669"/>
    <property type="project" value="UniProtKB-KW"/>
</dbReference>
<protein>
    <recommendedName>
        <fullName evidence="3">6,7-dimethyl-8-ribityllumazine synthase</fullName>
        <ecNumber evidence="3">2.5.1.78</ecNumber>
    </recommendedName>
</protein>
<evidence type="ECO:0000256" key="2">
    <source>
        <dbReference type="ARBA" id="ARBA00007424"/>
    </source>
</evidence>
<dbReference type="AlphaFoldDB" id="A0A9N8W317"/>
<keyword evidence="8" id="KW-1185">Reference proteome</keyword>
<sequence>MESFTKGVKAPTGQYNGSSLHVLIVKTRWNSEIVDSLVEGAINTLTSHRVNRSNIHIEDVAGSYELPFATKRILQGGRFQVAIAIGVLIKGDTMHFEYIAEAVSHGLMSVGLDTESGTS</sequence>
<dbReference type="EMBL" id="CAJVPI010000081">
    <property type="protein sequence ID" value="CAG8475368.1"/>
    <property type="molecule type" value="Genomic_DNA"/>
</dbReference>